<evidence type="ECO:0000313" key="2">
    <source>
        <dbReference type="Proteomes" id="UP000548476"/>
    </source>
</evidence>
<protein>
    <submittedName>
        <fullName evidence="1">Uncharacterized protein</fullName>
    </submittedName>
</protein>
<sequence length="64" mass="7116">MTTTWHAERDAAKVMRDRGLSEGALYLNIPTCGKEFGHPKRCHANIEKIMPRDGDPLGLVVSHS</sequence>
<evidence type="ECO:0000313" key="1">
    <source>
        <dbReference type="EMBL" id="MBB6039992.1"/>
    </source>
</evidence>
<organism evidence="1 2">
    <name type="scientific">Phytomonospora endophytica</name>
    <dbReference type="NCBI Taxonomy" id="714109"/>
    <lineage>
        <taxon>Bacteria</taxon>
        <taxon>Bacillati</taxon>
        <taxon>Actinomycetota</taxon>
        <taxon>Actinomycetes</taxon>
        <taxon>Micromonosporales</taxon>
        <taxon>Micromonosporaceae</taxon>
        <taxon>Phytomonospora</taxon>
    </lineage>
</organism>
<dbReference type="EMBL" id="JACHGT010000029">
    <property type="protein sequence ID" value="MBB6039992.1"/>
    <property type="molecule type" value="Genomic_DNA"/>
</dbReference>
<gene>
    <name evidence="1" type="ORF">HNR73_007891</name>
</gene>
<dbReference type="Proteomes" id="UP000548476">
    <property type="component" value="Unassembled WGS sequence"/>
</dbReference>
<dbReference type="InterPro" id="IPR032724">
    <property type="entry name" value="SCP1.201-like"/>
</dbReference>
<name>A0A841G2J1_9ACTN</name>
<proteinExistence type="predicted"/>
<accession>A0A841G2J1</accession>
<keyword evidence="2" id="KW-1185">Reference proteome</keyword>
<comment type="caution">
    <text evidence="1">The sequence shown here is derived from an EMBL/GenBank/DDBJ whole genome shotgun (WGS) entry which is preliminary data.</text>
</comment>
<reference evidence="1 2" key="1">
    <citation type="submission" date="2020-08" db="EMBL/GenBank/DDBJ databases">
        <title>Genomic Encyclopedia of Type Strains, Phase IV (KMG-IV): sequencing the most valuable type-strain genomes for metagenomic binning, comparative biology and taxonomic classification.</title>
        <authorList>
            <person name="Goeker M."/>
        </authorList>
    </citation>
    <scope>NUCLEOTIDE SEQUENCE [LARGE SCALE GENOMIC DNA]</scope>
    <source>
        <strain evidence="1 2">YIM 65646</strain>
    </source>
</reference>
<dbReference type="Pfam" id="PF14428">
    <property type="entry name" value="DddA-like"/>
    <property type="match status" value="1"/>
</dbReference>
<dbReference type="AlphaFoldDB" id="A0A841G2J1"/>